<dbReference type="EMBL" id="JAPDRQ010000152">
    <property type="protein sequence ID" value="KAJ9653486.1"/>
    <property type="molecule type" value="Genomic_DNA"/>
</dbReference>
<gene>
    <name evidence="1" type="ORF">H2198_007328</name>
</gene>
<dbReference type="Proteomes" id="UP001172386">
    <property type="component" value="Unassembled WGS sequence"/>
</dbReference>
<organism evidence="1 2">
    <name type="scientific">Neophaeococcomyces mojaviensis</name>
    <dbReference type="NCBI Taxonomy" id="3383035"/>
    <lineage>
        <taxon>Eukaryota</taxon>
        <taxon>Fungi</taxon>
        <taxon>Dikarya</taxon>
        <taxon>Ascomycota</taxon>
        <taxon>Pezizomycotina</taxon>
        <taxon>Eurotiomycetes</taxon>
        <taxon>Chaetothyriomycetidae</taxon>
        <taxon>Chaetothyriales</taxon>
        <taxon>Chaetothyriales incertae sedis</taxon>
        <taxon>Neophaeococcomyces</taxon>
    </lineage>
</organism>
<evidence type="ECO:0000313" key="1">
    <source>
        <dbReference type="EMBL" id="KAJ9653486.1"/>
    </source>
</evidence>
<name>A0ACC3A0A0_9EURO</name>
<accession>A0ACC3A0A0</accession>
<proteinExistence type="predicted"/>
<sequence length="462" mass="51742">MQLSIVLLMFLSGIALAQNESFVGLQQDNTVSTEGLIQNSSRYNTILRVDNGTYGPAVEEVHYLYNYWPIGIAVSSAGRLFVTYTRGQYDYTVGEVVNMTAERPYPDAGTNLPPDQLNTTFNTIPFGSANHSGLISAQALYITPNTSTRPETLWVVDTGRPTINSMTPSGRMTQTMPYAQPGGPKIIGISLSNNSIYATYTFPPAVHFPDSYMNDIRFDLRPGRNVAYIVDSSNEGRTGFIMLNLTTGQSWRRLTQHPSTLKVYNNLPSYQGHPWYYRVPGMPLSHQPEGLDGIQISPDGNYIYYSPLDSQTLYRVPTASLLVTDDDTPLAEQQASNNVTNLGDRGGQANGFEGDTNGLIYMSIPTQNAIYYYDPSDLQVHGFVRDPRIIWCDGESIGADGYLYMLINQLPYQGWLEQQRRRQYGIKTISWRNFKSEVEQRGKEDYHAVVLSDDHSHLGRLV</sequence>
<evidence type="ECO:0000313" key="2">
    <source>
        <dbReference type="Proteomes" id="UP001172386"/>
    </source>
</evidence>
<comment type="caution">
    <text evidence="1">The sequence shown here is derived from an EMBL/GenBank/DDBJ whole genome shotgun (WGS) entry which is preliminary data.</text>
</comment>
<reference evidence="1" key="1">
    <citation type="submission" date="2022-10" db="EMBL/GenBank/DDBJ databases">
        <title>Culturing micro-colonial fungi from biological soil crusts in the Mojave desert and describing Neophaeococcomyces mojavensis, and introducing the new genera and species Taxawa tesnikishii.</title>
        <authorList>
            <person name="Kurbessoian T."/>
            <person name="Stajich J.E."/>
        </authorList>
    </citation>
    <scope>NUCLEOTIDE SEQUENCE</scope>
    <source>
        <strain evidence="1">JES_112</strain>
    </source>
</reference>
<keyword evidence="2" id="KW-1185">Reference proteome</keyword>
<protein>
    <submittedName>
        <fullName evidence="1">Uncharacterized protein</fullName>
    </submittedName>
</protein>